<comment type="caution">
    <text evidence="1">The sequence shown here is derived from an EMBL/GenBank/DDBJ whole genome shotgun (WGS) entry which is preliminary data.</text>
</comment>
<gene>
    <name evidence="1" type="ORF">SADUNF_Sadunf16G0191200</name>
</gene>
<keyword evidence="2" id="KW-1185">Reference proteome</keyword>
<name>A0A835JAS8_9ROSI</name>
<dbReference type="OrthoDB" id="1936418at2759"/>
<organism evidence="1 2">
    <name type="scientific">Salix dunnii</name>
    <dbReference type="NCBI Taxonomy" id="1413687"/>
    <lineage>
        <taxon>Eukaryota</taxon>
        <taxon>Viridiplantae</taxon>
        <taxon>Streptophyta</taxon>
        <taxon>Embryophyta</taxon>
        <taxon>Tracheophyta</taxon>
        <taxon>Spermatophyta</taxon>
        <taxon>Magnoliopsida</taxon>
        <taxon>eudicotyledons</taxon>
        <taxon>Gunneridae</taxon>
        <taxon>Pentapetalae</taxon>
        <taxon>rosids</taxon>
        <taxon>fabids</taxon>
        <taxon>Malpighiales</taxon>
        <taxon>Salicaceae</taxon>
        <taxon>Saliceae</taxon>
        <taxon>Salix</taxon>
    </lineage>
</organism>
<dbReference type="AlphaFoldDB" id="A0A835JAS8"/>
<dbReference type="Proteomes" id="UP000657918">
    <property type="component" value="Chromosome 16"/>
</dbReference>
<dbReference type="EMBL" id="JADGMS010000016">
    <property type="protein sequence ID" value="KAF9666076.1"/>
    <property type="molecule type" value="Genomic_DNA"/>
</dbReference>
<reference evidence="1 2" key="1">
    <citation type="submission" date="2020-10" db="EMBL/GenBank/DDBJ databases">
        <title>Plant Genome Project.</title>
        <authorList>
            <person name="Zhang R.-G."/>
        </authorList>
    </citation>
    <scope>NUCLEOTIDE SEQUENCE [LARGE SCALE GENOMIC DNA]</scope>
    <source>
        <strain evidence="1">FAFU-HL-1</strain>
        <tissue evidence="1">Leaf</tissue>
    </source>
</reference>
<sequence length="95" mass="10975">MVQSYMEESKDKLFRGRHRCNCFNGNGNDSSDDEFDVFGCGFGESMGIAPSGDACDFLKRRLLIENSEQKHGLQERLGRNRRIDKKLIEEVIWNE</sequence>
<evidence type="ECO:0000313" key="1">
    <source>
        <dbReference type="EMBL" id="KAF9666076.1"/>
    </source>
</evidence>
<protein>
    <submittedName>
        <fullName evidence="1">Uncharacterized protein</fullName>
    </submittedName>
</protein>
<accession>A0A835JAS8</accession>
<evidence type="ECO:0000313" key="2">
    <source>
        <dbReference type="Proteomes" id="UP000657918"/>
    </source>
</evidence>
<proteinExistence type="predicted"/>